<keyword evidence="2" id="KW-0812">Transmembrane</keyword>
<feature type="coiled-coil region" evidence="1">
    <location>
        <begin position="74"/>
        <end position="147"/>
    </location>
</feature>
<evidence type="ECO:0000313" key="4">
    <source>
        <dbReference type="Proteomes" id="UP000488506"/>
    </source>
</evidence>
<keyword evidence="2" id="KW-1133">Transmembrane helix</keyword>
<comment type="caution">
    <text evidence="3">The sequence shown here is derived from an EMBL/GenBank/DDBJ whole genome shotgun (WGS) entry which is preliminary data.</text>
</comment>
<evidence type="ECO:0000313" key="3">
    <source>
        <dbReference type="EMBL" id="KAF0133848.1"/>
    </source>
</evidence>
<keyword evidence="2" id="KW-0472">Membrane</keyword>
<organism evidence="3 4">
    <name type="scientific">Candidatus Saganbacteria bacterium</name>
    <dbReference type="NCBI Taxonomy" id="2575572"/>
    <lineage>
        <taxon>Bacteria</taxon>
        <taxon>Bacillati</taxon>
        <taxon>Saganbacteria</taxon>
    </lineage>
</organism>
<gene>
    <name evidence="3" type="ORF">FD145_1058</name>
</gene>
<protein>
    <submittedName>
        <fullName evidence="3">Uncharacterized protein</fullName>
    </submittedName>
</protein>
<evidence type="ECO:0000256" key="1">
    <source>
        <dbReference type="SAM" id="Coils"/>
    </source>
</evidence>
<dbReference type="Proteomes" id="UP000488506">
    <property type="component" value="Unassembled WGS sequence"/>
</dbReference>
<feature type="transmembrane region" description="Helical" evidence="2">
    <location>
        <begin position="39"/>
        <end position="60"/>
    </location>
</feature>
<evidence type="ECO:0000256" key="2">
    <source>
        <dbReference type="SAM" id="Phobius"/>
    </source>
</evidence>
<reference evidence="3 4" key="1">
    <citation type="submission" date="2019-12" db="EMBL/GenBank/DDBJ databases">
        <authorList>
            <person name="Wolfe R."/>
            <person name="Danczak R."/>
            <person name="Wilkins M."/>
        </authorList>
    </citation>
    <scope>NUCLEOTIDE SEQUENCE [LARGE SCALE GENOMIC DNA]</scope>
    <source>
        <strain evidence="3">X2_MaxBin.013</strain>
    </source>
</reference>
<dbReference type="EMBL" id="WPAF01000017">
    <property type="protein sequence ID" value="KAF0133848.1"/>
    <property type="molecule type" value="Genomic_DNA"/>
</dbReference>
<accession>A0A833NWU2</accession>
<sequence>MRIISIALFFVSLGFQSLARINAPDLSDVLRRSGSVLDYGFITFGFFAFVLATLSAAKGLEIFSRGKTKKEIIIDSEKEILREANSQALKLNSDLNEENKALKEKLYERSAREELLLKSAEYYKSECEKMTTEKEKLNSEINCIKAELNQQNIFNQIREMESFIQIVEEKKPEGAVVSALKEETKEEAAAQETLPVRTIKRKDIKPLKMAVMAKPAKVKKIKKVKNKTKKGKKKKK</sequence>
<proteinExistence type="predicted"/>
<dbReference type="AlphaFoldDB" id="A0A833NWU2"/>
<name>A0A833NWU2_UNCSA</name>
<keyword evidence="1" id="KW-0175">Coiled coil</keyword>